<accession>A0A644UZ39</accession>
<dbReference type="PANTHER" id="PTHR30217:SF6">
    <property type="entry name" value="TRNA HYDROXYLATION PROTEIN P"/>
    <property type="match status" value="1"/>
</dbReference>
<dbReference type="GO" id="GO:0008233">
    <property type="term" value="F:peptidase activity"/>
    <property type="evidence" value="ECO:0007669"/>
    <property type="project" value="UniProtKB-KW"/>
</dbReference>
<organism evidence="5">
    <name type="scientific">bioreactor metagenome</name>
    <dbReference type="NCBI Taxonomy" id="1076179"/>
    <lineage>
        <taxon>unclassified sequences</taxon>
        <taxon>metagenomes</taxon>
        <taxon>ecological metagenomes</taxon>
    </lineage>
</organism>
<proteinExistence type="inferred from homology"/>
<evidence type="ECO:0000256" key="1">
    <source>
        <dbReference type="ARBA" id="ARBA00022670"/>
    </source>
</evidence>
<comment type="caution">
    <text evidence="5">The sequence shown here is derived from an EMBL/GenBank/DDBJ whole genome shotgun (WGS) entry which is preliminary data.</text>
</comment>
<evidence type="ECO:0000256" key="3">
    <source>
        <dbReference type="ARBA" id="ARBA00038374"/>
    </source>
</evidence>
<dbReference type="Gene3D" id="2.40.30.10">
    <property type="entry name" value="Translation factors"/>
    <property type="match status" value="1"/>
</dbReference>
<reference evidence="5" key="1">
    <citation type="submission" date="2019-08" db="EMBL/GenBank/DDBJ databases">
        <authorList>
            <person name="Kucharzyk K."/>
            <person name="Murdoch R.W."/>
            <person name="Higgins S."/>
            <person name="Loffler F."/>
        </authorList>
    </citation>
    <scope>NUCLEOTIDE SEQUENCE</scope>
</reference>
<evidence type="ECO:0000256" key="2">
    <source>
        <dbReference type="ARBA" id="ARBA00022801"/>
    </source>
</evidence>
<dbReference type="AlphaFoldDB" id="A0A644UZ39"/>
<evidence type="ECO:0000259" key="4">
    <source>
        <dbReference type="Pfam" id="PF16325"/>
    </source>
</evidence>
<dbReference type="GO" id="GO:0006508">
    <property type="term" value="P:proteolysis"/>
    <property type="evidence" value="ECO:0007669"/>
    <property type="project" value="UniProtKB-KW"/>
</dbReference>
<comment type="similarity">
    <text evidence="3">Belongs to the peptidase U32 family.</text>
</comment>
<keyword evidence="2" id="KW-0378">Hydrolase</keyword>
<gene>
    <name evidence="5" type="ORF">SDC9_30295</name>
</gene>
<name>A0A644UZ39_9ZZZZ</name>
<keyword evidence="1" id="KW-0645">Protease</keyword>
<evidence type="ECO:0000313" key="5">
    <source>
        <dbReference type="EMBL" id="MPL84330.1"/>
    </source>
</evidence>
<sequence length="406" mass="46199">MKKPELLAPAGNLEKMKMALIYGADAVYMGGEAYGLRAFSDNFSNAELKQAVNFAHSLHKKVYVTVNIFPHNEDLVDLPEFIKFLNDIEVDALIIADLGVYHIARQVAPGLPLHISTQANNTNWASVLCWQELGASRVVMAREVSLNDISLIKQKVNIELEAFVHGAMCMSYSGRCLLSNYLTGRDSNRGQCAQPCRWKYSLVEEKRPGQYFPVFEDERGTYFLNSKDLCLLPHLPELIKSGLNSFKIEGRMKSVHYVATVIKVYREAIDAYFDNPSNFKVDDQWLEELNKVSHRDYTTGFYFNKTTRDDQIYGSSSYMQTHDFVGLVKNYDNDTGMVVVEQRNNMKIGDMIEVVQPGKTNFTQSIEKMFDESGQPIEVAPHPQQVVMMPLRMPVAEFSMLRRKAK</sequence>
<dbReference type="EMBL" id="VSSQ01000188">
    <property type="protein sequence ID" value="MPL84330.1"/>
    <property type="molecule type" value="Genomic_DNA"/>
</dbReference>
<dbReference type="Pfam" id="PF16325">
    <property type="entry name" value="Peptidase_U32_C"/>
    <property type="match status" value="1"/>
</dbReference>
<dbReference type="PROSITE" id="PS01276">
    <property type="entry name" value="PEPTIDASE_U32"/>
    <property type="match status" value="1"/>
</dbReference>
<dbReference type="PANTHER" id="PTHR30217">
    <property type="entry name" value="PEPTIDASE U32 FAMILY"/>
    <property type="match status" value="1"/>
</dbReference>
<dbReference type="InterPro" id="IPR032525">
    <property type="entry name" value="Peptidase_U32_C"/>
</dbReference>
<dbReference type="Pfam" id="PF01136">
    <property type="entry name" value="Peptidase_U32"/>
    <property type="match status" value="1"/>
</dbReference>
<dbReference type="InterPro" id="IPR051454">
    <property type="entry name" value="RNA/ubiquinone_mod_enzymes"/>
</dbReference>
<protein>
    <recommendedName>
        <fullName evidence="4">Peptidase family U32 C-terminal domain-containing protein</fullName>
    </recommendedName>
</protein>
<dbReference type="InterPro" id="IPR001539">
    <property type="entry name" value="Peptidase_U32"/>
</dbReference>
<feature type="domain" description="Peptidase family U32 C-terminal" evidence="4">
    <location>
        <begin position="320"/>
        <end position="402"/>
    </location>
</feature>